<proteinExistence type="inferred from homology"/>
<comment type="caution">
    <text evidence="4">The sequence shown here is derived from an EMBL/GenBank/DDBJ whole genome shotgun (WGS) entry which is preliminary data.</text>
</comment>
<dbReference type="AlphaFoldDB" id="A0AAV3R0N4"/>
<evidence type="ECO:0000313" key="5">
    <source>
        <dbReference type="Proteomes" id="UP001454036"/>
    </source>
</evidence>
<evidence type="ECO:0000313" key="4">
    <source>
        <dbReference type="EMBL" id="GAA0169855.1"/>
    </source>
</evidence>
<dbReference type="PANTHER" id="PTHR47447:SF17">
    <property type="entry name" value="OS12G0638900 PROTEIN"/>
    <property type="match status" value="1"/>
</dbReference>
<feature type="repeat" description="PPR" evidence="3">
    <location>
        <begin position="175"/>
        <end position="209"/>
    </location>
</feature>
<keyword evidence="5" id="KW-1185">Reference proteome</keyword>
<dbReference type="EMBL" id="BAABME010006999">
    <property type="protein sequence ID" value="GAA0169855.1"/>
    <property type="molecule type" value="Genomic_DNA"/>
</dbReference>
<sequence>MTNILSWGPLAIYGTPLYGYKQSSHLFCTLNKDLRTQCLYVACDACCCFATQWKNRDIEGTRLRPPKMGAFSNFEVSGVDHDLVSKEYGIVKHEEKAVFSENSFEKLEVTRDVGNNQSLVVNGGELALNDDRLLYLEELDEKVLSKRILELSRLNKVRSVWRLFKSMTYSGLKPDAHALNSLLSCLLRKGMLDNALKIFEFMRETETVTGHTYSIVLKAMADTRGCNAAFIMFEELERSGDSRKHFDAIVYNTIISAFGKVGNYIRAEKIWKVMQRNGCSGNSITYRLLICLFVRCGQNDLALDAYHEMVHNDIEPNVDAMQAIIGACAKEGKWHLAFNVFEDMLSRGLKPNLVACNAVISSLGKAGKVQLALNVYGVIKSLGYESDAYTWNALLVALYRANRYSDALFLFERIKKSKSFILNLHIYNTALMCCKSLGRWDKALQLLWQIEASDLSVSSESYNLVIGACEVARRPEIALEVYSHMVEQNHSPDTFTLLSLVRGCIWGSRWEEIEDILSRYAPNSSLFNAAIQGMCLRGMTDSARKLYQKMLENDLKPDGKTRALMLQNLRKRPLKRR</sequence>
<dbReference type="InterPro" id="IPR002885">
    <property type="entry name" value="PPR_rpt"/>
</dbReference>
<feature type="repeat" description="PPR" evidence="3">
    <location>
        <begin position="282"/>
        <end position="316"/>
    </location>
</feature>
<evidence type="ECO:0000256" key="1">
    <source>
        <dbReference type="ARBA" id="ARBA00007626"/>
    </source>
</evidence>
<feature type="repeat" description="PPR" evidence="3">
    <location>
        <begin position="317"/>
        <end position="351"/>
    </location>
</feature>
<feature type="repeat" description="PPR" evidence="3">
    <location>
        <begin position="523"/>
        <end position="557"/>
    </location>
</feature>
<comment type="similarity">
    <text evidence="1">Belongs to the PPR family. P subfamily.</text>
</comment>
<accession>A0AAV3R0N4</accession>
<name>A0AAV3R0N4_LITER</name>
<organism evidence="4 5">
    <name type="scientific">Lithospermum erythrorhizon</name>
    <name type="common">Purple gromwell</name>
    <name type="synonym">Lithospermum officinale var. erythrorhizon</name>
    <dbReference type="NCBI Taxonomy" id="34254"/>
    <lineage>
        <taxon>Eukaryota</taxon>
        <taxon>Viridiplantae</taxon>
        <taxon>Streptophyta</taxon>
        <taxon>Embryophyta</taxon>
        <taxon>Tracheophyta</taxon>
        <taxon>Spermatophyta</taxon>
        <taxon>Magnoliopsida</taxon>
        <taxon>eudicotyledons</taxon>
        <taxon>Gunneridae</taxon>
        <taxon>Pentapetalae</taxon>
        <taxon>asterids</taxon>
        <taxon>lamiids</taxon>
        <taxon>Boraginales</taxon>
        <taxon>Boraginaceae</taxon>
        <taxon>Boraginoideae</taxon>
        <taxon>Lithospermeae</taxon>
        <taxon>Lithospermum</taxon>
    </lineage>
</organism>
<feature type="repeat" description="PPR" evidence="3">
    <location>
        <begin position="458"/>
        <end position="492"/>
    </location>
</feature>
<dbReference type="SUPFAM" id="SSF81901">
    <property type="entry name" value="HCP-like"/>
    <property type="match status" value="1"/>
</dbReference>
<dbReference type="PROSITE" id="PS51375">
    <property type="entry name" value="PPR"/>
    <property type="match status" value="8"/>
</dbReference>
<evidence type="ECO:0000256" key="2">
    <source>
        <dbReference type="ARBA" id="ARBA00022737"/>
    </source>
</evidence>
<dbReference type="Gene3D" id="1.25.40.10">
    <property type="entry name" value="Tetratricopeptide repeat domain"/>
    <property type="match status" value="5"/>
</dbReference>
<keyword evidence="2" id="KW-0677">Repeat</keyword>
<feature type="repeat" description="PPR" evidence="3">
    <location>
        <begin position="352"/>
        <end position="386"/>
    </location>
</feature>
<dbReference type="Pfam" id="PF01535">
    <property type="entry name" value="PPR"/>
    <property type="match status" value="5"/>
</dbReference>
<dbReference type="NCBIfam" id="TIGR00756">
    <property type="entry name" value="PPR"/>
    <property type="match status" value="7"/>
</dbReference>
<feature type="repeat" description="PPR" evidence="3">
    <location>
        <begin position="247"/>
        <end position="281"/>
    </location>
</feature>
<evidence type="ECO:0000256" key="3">
    <source>
        <dbReference type="PROSITE-ProRule" id="PRU00708"/>
    </source>
</evidence>
<protein>
    <submittedName>
        <fullName evidence="4">Chaperone</fullName>
    </submittedName>
</protein>
<gene>
    <name evidence="4" type="ORF">LIER_24241</name>
</gene>
<reference evidence="4 5" key="1">
    <citation type="submission" date="2024-01" db="EMBL/GenBank/DDBJ databases">
        <title>The complete chloroplast genome sequence of Lithospermum erythrorhizon: insights into the phylogenetic relationship among Boraginaceae species and the maternal lineages of purple gromwells.</title>
        <authorList>
            <person name="Okada T."/>
            <person name="Watanabe K."/>
        </authorList>
    </citation>
    <scope>NUCLEOTIDE SEQUENCE [LARGE SCALE GENOMIC DNA]</scope>
</reference>
<dbReference type="PANTHER" id="PTHR47447">
    <property type="entry name" value="OS03G0856100 PROTEIN"/>
    <property type="match status" value="1"/>
</dbReference>
<dbReference type="Pfam" id="PF13041">
    <property type="entry name" value="PPR_2"/>
    <property type="match status" value="1"/>
</dbReference>
<dbReference type="Pfam" id="PF13812">
    <property type="entry name" value="PPR_3"/>
    <property type="match status" value="1"/>
</dbReference>
<dbReference type="Proteomes" id="UP001454036">
    <property type="component" value="Unassembled WGS sequence"/>
</dbReference>
<feature type="repeat" description="PPR" evidence="3">
    <location>
        <begin position="387"/>
        <end position="421"/>
    </location>
</feature>
<dbReference type="InterPro" id="IPR011990">
    <property type="entry name" value="TPR-like_helical_dom_sf"/>
</dbReference>